<keyword evidence="2" id="KW-1185">Reference proteome</keyword>
<dbReference type="Proteomes" id="UP000297814">
    <property type="component" value="Unassembled WGS sequence"/>
</dbReference>
<dbReference type="EMBL" id="PQXK01000033">
    <property type="protein sequence ID" value="TGO40678.1"/>
    <property type="molecule type" value="Genomic_DNA"/>
</dbReference>
<comment type="caution">
    <text evidence="1">The sequence shown here is derived from an EMBL/GenBank/DDBJ whole genome shotgun (WGS) entry which is preliminary data.</text>
</comment>
<proteinExistence type="predicted"/>
<name>A0A4Z1GW74_9HELO</name>
<sequence length="61" mass="6852">MDTPDVHQTTGVLLMVEARTNGTTFRVPDLALGNKINFIFLRSSNFQNINNYNHNAAKNSE</sequence>
<protein>
    <submittedName>
        <fullName evidence="1">Uncharacterized protein</fullName>
    </submittedName>
</protein>
<organism evidence="1 2">
    <name type="scientific">Botrytis hyacinthi</name>
    <dbReference type="NCBI Taxonomy" id="278943"/>
    <lineage>
        <taxon>Eukaryota</taxon>
        <taxon>Fungi</taxon>
        <taxon>Dikarya</taxon>
        <taxon>Ascomycota</taxon>
        <taxon>Pezizomycotina</taxon>
        <taxon>Leotiomycetes</taxon>
        <taxon>Helotiales</taxon>
        <taxon>Sclerotiniaceae</taxon>
        <taxon>Botrytis</taxon>
    </lineage>
</organism>
<evidence type="ECO:0000313" key="1">
    <source>
        <dbReference type="EMBL" id="TGO40678.1"/>
    </source>
</evidence>
<evidence type="ECO:0000313" key="2">
    <source>
        <dbReference type="Proteomes" id="UP000297814"/>
    </source>
</evidence>
<accession>A0A4Z1GW74</accession>
<dbReference type="AlphaFoldDB" id="A0A4Z1GW74"/>
<reference evidence="1 2" key="1">
    <citation type="submission" date="2017-12" db="EMBL/GenBank/DDBJ databases">
        <title>Comparative genomics of Botrytis spp.</title>
        <authorList>
            <person name="Valero-Jimenez C.A."/>
            <person name="Tapia P."/>
            <person name="Veloso J."/>
            <person name="Silva-Moreno E."/>
            <person name="Staats M."/>
            <person name="Valdes J.H."/>
            <person name="Van Kan J.A.L."/>
        </authorList>
    </citation>
    <scope>NUCLEOTIDE SEQUENCE [LARGE SCALE GENOMIC DNA]</scope>
    <source>
        <strain evidence="1 2">Bh0001</strain>
    </source>
</reference>
<gene>
    <name evidence="1" type="ORF">BHYA_0033g00320</name>
</gene>